<gene>
    <name evidence="1" type="ORF">G6Z34_13720</name>
</gene>
<evidence type="ECO:0000313" key="2">
    <source>
        <dbReference type="Proteomes" id="UP000481454"/>
    </source>
</evidence>
<name>A0AAP6WSD7_CLOPF</name>
<dbReference type="RefSeq" id="WP_164801077.1">
    <property type="nucleotide sequence ID" value="NZ_JAALLZ010000006.1"/>
</dbReference>
<reference evidence="1 2" key="1">
    <citation type="submission" date="2020-02" db="EMBL/GenBank/DDBJ databases">
        <title>Genomic Insights into the Phylogeny and Genetic Plasticity of the Human and Animal Enteric Pathogen Clostridium perfringens.</title>
        <authorList>
            <person name="Feng Y."/>
            <person name="Hu Y."/>
        </authorList>
    </citation>
    <scope>NUCLEOTIDE SEQUENCE [LARGE SCALE GENOMIC DNA]</scope>
    <source>
        <strain evidence="1 2">CP-40</strain>
    </source>
</reference>
<organism evidence="1 2">
    <name type="scientific">Clostridium perfringens</name>
    <dbReference type="NCBI Taxonomy" id="1502"/>
    <lineage>
        <taxon>Bacteria</taxon>
        <taxon>Bacillati</taxon>
        <taxon>Bacillota</taxon>
        <taxon>Clostridia</taxon>
        <taxon>Eubacteriales</taxon>
        <taxon>Clostridiaceae</taxon>
        <taxon>Clostridium</taxon>
    </lineage>
</organism>
<evidence type="ECO:0000313" key="1">
    <source>
        <dbReference type="EMBL" id="NGU31144.1"/>
    </source>
</evidence>
<sequence length="57" mass="6768">MKSNIDLTENRDFAKGITHRIFTVSEILFENIDNEEKFETYSRQHCDRCGKLISIYP</sequence>
<comment type="caution">
    <text evidence="1">The sequence shown here is derived from an EMBL/GenBank/DDBJ whole genome shotgun (WGS) entry which is preliminary data.</text>
</comment>
<protein>
    <submittedName>
        <fullName evidence="1">Uncharacterized protein</fullName>
    </submittedName>
</protein>
<dbReference type="AlphaFoldDB" id="A0AAP6WSD7"/>
<accession>A0AAP6WSD7</accession>
<dbReference type="EMBL" id="JAALLZ010000006">
    <property type="protein sequence ID" value="NGU31144.1"/>
    <property type="molecule type" value="Genomic_DNA"/>
</dbReference>
<dbReference type="Proteomes" id="UP000481454">
    <property type="component" value="Unassembled WGS sequence"/>
</dbReference>
<proteinExistence type="predicted"/>